<name>Q69WX3_ORYSJ</name>
<protein>
    <submittedName>
        <fullName evidence="2">Uncharacterized protein</fullName>
    </submittedName>
</protein>
<evidence type="ECO:0000313" key="2">
    <source>
        <dbReference type="EMBL" id="BAD35564.1"/>
    </source>
</evidence>
<evidence type="ECO:0000313" key="3">
    <source>
        <dbReference type="Proteomes" id="UP000000763"/>
    </source>
</evidence>
<dbReference type="AlphaFoldDB" id="Q69WX3"/>
<organism evidence="2 3">
    <name type="scientific">Oryza sativa subsp. japonica</name>
    <name type="common">Rice</name>
    <dbReference type="NCBI Taxonomy" id="39947"/>
    <lineage>
        <taxon>Eukaryota</taxon>
        <taxon>Viridiplantae</taxon>
        <taxon>Streptophyta</taxon>
        <taxon>Embryophyta</taxon>
        <taxon>Tracheophyta</taxon>
        <taxon>Spermatophyta</taxon>
        <taxon>Magnoliopsida</taxon>
        <taxon>Liliopsida</taxon>
        <taxon>Poales</taxon>
        <taxon>Poaceae</taxon>
        <taxon>BOP clade</taxon>
        <taxon>Oryzoideae</taxon>
        <taxon>Oryzeae</taxon>
        <taxon>Oryzinae</taxon>
        <taxon>Oryza</taxon>
        <taxon>Oryza sativa</taxon>
    </lineage>
</organism>
<reference evidence="3" key="2">
    <citation type="journal article" date="2008" name="Nucleic Acids Res.">
        <title>The rice annotation project database (RAP-DB): 2008 update.</title>
        <authorList>
            <consortium name="The rice annotation project (RAP)"/>
        </authorList>
    </citation>
    <scope>GENOME REANNOTATION</scope>
    <source>
        <strain evidence="3">cv. Nipponbare</strain>
    </source>
</reference>
<reference evidence="3" key="1">
    <citation type="journal article" date="2005" name="Nature">
        <title>The map-based sequence of the rice genome.</title>
        <authorList>
            <consortium name="International rice genome sequencing project (IRGSP)"/>
            <person name="Matsumoto T."/>
            <person name="Wu J."/>
            <person name="Kanamori H."/>
            <person name="Katayose Y."/>
            <person name="Fujisawa M."/>
            <person name="Namiki N."/>
            <person name="Mizuno H."/>
            <person name="Yamamoto K."/>
            <person name="Antonio B.A."/>
            <person name="Baba T."/>
            <person name="Sakata K."/>
            <person name="Nagamura Y."/>
            <person name="Aoki H."/>
            <person name="Arikawa K."/>
            <person name="Arita K."/>
            <person name="Bito T."/>
            <person name="Chiden Y."/>
            <person name="Fujitsuka N."/>
            <person name="Fukunaka R."/>
            <person name="Hamada M."/>
            <person name="Harada C."/>
            <person name="Hayashi A."/>
            <person name="Hijishita S."/>
            <person name="Honda M."/>
            <person name="Hosokawa S."/>
            <person name="Ichikawa Y."/>
            <person name="Idonuma A."/>
            <person name="Iijima M."/>
            <person name="Ikeda M."/>
            <person name="Ikeno M."/>
            <person name="Ito K."/>
            <person name="Ito S."/>
            <person name="Ito T."/>
            <person name="Ito Y."/>
            <person name="Ito Y."/>
            <person name="Iwabuchi A."/>
            <person name="Kamiya K."/>
            <person name="Karasawa W."/>
            <person name="Kurita K."/>
            <person name="Katagiri S."/>
            <person name="Kikuta A."/>
            <person name="Kobayashi H."/>
            <person name="Kobayashi N."/>
            <person name="Machita K."/>
            <person name="Maehara T."/>
            <person name="Masukawa M."/>
            <person name="Mizubayashi T."/>
            <person name="Mukai Y."/>
            <person name="Nagasaki H."/>
            <person name="Nagata Y."/>
            <person name="Naito S."/>
            <person name="Nakashima M."/>
            <person name="Nakama Y."/>
            <person name="Nakamichi Y."/>
            <person name="Nakamura M."/>
            <person name="Meguro A."/>
            <person name="Negishi M."/>
            <person name="Ohta I."/>
            <person name="Ohta T."/>
            <person name="Okamoto M."/>
            <person name="Ono N."/>
            <person name="Saji S."/>
            <person name="Sakaguchi M."/>
            <person name="Sakai K."/>
            <person name="Shibata M."/>
            <person name="Shimokawa T."/>
            <person name="Song J."/>
            <person name="Takazaki Y."/>
            <person name="Terasawa K."/>
            <person name="Tsugane M."/>
            <person name="Tsuji K."/>
            <person name="Ueda S."/>
            <person name="Waki K."/>
            <person name="Yamagata H."/>
            <person name="Yamamoto M."/>
            <person name="Yamamoto S."/>
            <person name="Yamane H."/>
            <person name="Yoshiki S."/>
            <person name="Yoshihara R."/>
            <person name="Yukawa K."/>
            <person name="Zhong H."/>
            <person name="Yano M."/>
            <person name="Yuan Q."/>
            <person name="Ouyang S."/>
            <person name="Liu J."/>
            <person name="Jones K.M."/>
            <person name="Gansberger K."/>
            <person name="Moffat K."/>
            <person name="Hill J."/>
            <person name="Bera J."/>
            <person name="Fadrosh D."/>
            <person name="Jin S."/>
            <person name="Johri S."/>
            <person name="Kim M."/>
            <person name="Overton L."/>
            <person name="Reardon M."/>
            <person name="Tsitrin T."/>
            <person name="Vuong H."/>
            <person name="Weaver B."/>
            <person name="Ciecko A."/>
            <person name="Tallon L."/>
            <person name="Jackson J."/>
            <person name="Pai G."/>
            <person name="Aken S.V."/>
            <person name="Utterback T."/>
            <person name="Reidmuller S."/>
            <person name="Feldblyum T."/>
            <person name="Hsiao J."/>
            <person name="Zismann V."/>
            <person name="Iobst S."/>
            <person name="de Vazeille A.R."/>
            <person name="Buell C.R."/>
            <person name="Ying K."/>
            <person name="Li Y."/>
            <person name="Lu T."/>
            <person name="Huang Y."/>
            <person name="Zhao Q."/>
            <person name="Feng Q."/>
            <person name="Zhang L."/>
            <person name="Zhu J."/>
            <person name="Weng Q."/>
            <person name="Mu J."/>
            <person name="Lu Y."/>
            <person name="Fan D."/>
            <person name="Liu Y."/>
            <person name="Guan J."/>
            <person name="Zhang Y."/>
            <person name="Yu S."/>
            <person name="Liu X."/>
            <person name="Zhang Y."/>
            <person name="Hong G."/>
            <person name="Han B."/>
            <person name="Choisne N."/>
            <person name="Demange N."/>
            <person name="Orjeda G."/>
            <person name="Samain S."/>
            <person name="Cattolico L."/>
            <person name="Pelletier E."/>
            <person name="Couloux A."/>
            <person name="Segurens B."/>
            <person name="Wincker P."/>
            <person name="D'Hont A."/>
            <person name="Scarpelli C."/>
            <person name="Weissenbach J."/>
            <person name="Salanoubat M."/>
            <person name="Quetier F."/>
            <person name="Yu Y."/>
            <person name="Kim H.R."/>
            <person name="Rambo T."/>
            <person name="Currie J."/>
            <person name="Collura K."/>
            <person name="Luo M."/>
            <person name="Yang T."/>
            <person name="Ammiraju J.S.S."/>
            <person name="Engler F."/>
            <person name="Soderlund C."/>
            <person name="Wing R.A."/>
            <person name="Palmer L.E."/>
            <person name="de la Bastide M."/>
            <person name="Spiegel L."/>
            <person name="Nascimento L."/>
            <person name="Zutavern T."/>
            <person name="O'Shaughnessy A."/>
            <person name="Dike S."/>
            <person name="Dedhia N."/>
            <person name="Preston R."/>
            <person name="Balija V."/>
            <person name="McCombie W.R."/>
            <person name="Chow T."/>
            <person name="Chen H."/>
            <person name="Chung M."/>
            <person name="Chen C."/>
            <person name="Shaw J."/>
            <person name="Wu H."/>
            <person name="Hsiao K."/>
            <person name="Chao Y."/>
            <person name="Chu M."/>
            <person name="Cheng C."/>
            <person name="Hour A."/>
            <person name="Lee P."/>
            <person name="Lin S."/>
            <person name="Lin Y."/>
            <person name="Liou J."/>
            <person name="Liu S."/>
            <person name="Hsing Y."/>
            <person name="Raghuvanshi S."/>
            <person name="Mohanty A."/>
            <person name="Bharti A.K."/>
            <person name="Gaur A."/>
            <person name="Gupta V."/>
            <person name="Kumar D."/>
            <person name="Ravi V."/>
            <person name="Vij S."/>
            <person name="Kapur A."/>
            <person name="Khurana P."/>
            <person name="Khurana P."/>
            <person name="Khurana J.P."/>
            <person name="Tyagi A.K."/>
            <person name="Gaikwad K."/>
            <person name="Singh A."/>
            <person name="Dalal V."/>
            <person name="Srivastava S."/>
            <person name="Dixit A."/>
            <person name="Pal A.K."/>
            <person name="Ghazi I.A."/>
            <person name="Yadav M."/>
            <person name="Pandit A."/>
            <person name="Bhargava A."/>
            <person name="Sureshbabu K."/>
            <person name="Batra K."/>
            <person name="Sharma T.R."/>
            <person name="Mohapatra T."/>
            <person name="Singh N.K."/>
            <person name="Messing J."/>
            <person name="Nelson A.B."/>
            <person name="Fuks G."/>
            <person name="Kavchok S."/>
            <person name="Keizer G."/>
            <person name="Linton E."/>
            <person name="Llaca V."/>
            <person name="Song R."/>
            <person name="Tanyolac B."/>
            <person name="Young S."/>
            <person name="Ho-Il K."/>
            <person name="Hahn J.H."/>
            <person name="Sangsakoo G."/>
            <person name="Vanavichit A."/>
            <person name="de Mattos Luiz.A.T."/>
            <person name="Zimmer P.D."/>
            <person name="Malone G."/>
            <person name="Dellagostin O."/>
            <person name="de Oliveira A.C."/>
            <person name="Bevan M."/>
            <person name="Bancroft I."/>
            <person name="Minx P."/>
            <person name="Cordum H."/>
            <person name="Wilson R."/>
            <person name="Cheng Z."/>
            <person name="Jin W."/>
            <person name="Jiang J."/>
            <person name="Leong S.A."/>
            <person name="Iwama H."/>
            <person name="Gojobori T."/>
            <person name="Itoh T."/>
            <person name="Niimura Y."/>
            <person name="Fujii Y."/>
            <person name="Habara T."/>
            <person name="Sakai H."/>
            <person name="Sato Y."/>
            <person name="Wilson G."/>
            <person name="Kumar K."/>
            <person name="McCouch S."/>
            <person name="Juretic N."/>
            <person name="Hoen D."/>
            <person name="Wright S."/>
            <person name="Bruskiewich R."/>
            <person name="Bureau T."/>
            <person name="Miyao A."/>
            <person name="Hirochika H."/>
            <person name="Nishikawa T."/>
            <person name="Kadowaki K."/>
            <person name="Sugiura M."/>
            <person name="Burr B."/>
            <person name="Sasaki T."/>
        </authorList>
    </citation>
    <scope>NUCLEOTIDE SEQUENCE [LARGE SCALE GENOMIC DNA]</scope>
    <source>
        <strain evidence="3">cv. Nipponbare</strain>
    </source>
</reference>
<gene>
    <name evidence="2" type="primary">P0417G12.23</name>
</gene>
<accession>Q69WX3</accession>
<evidence type="ECO:0000256" key="1">
    <source>
        <dbReference type="SAM" id="MobiDB-lite"/>
    </source>
</evidence>
<feature type="region of interest" description="Disordered" evidence="1">
    <location>
        <begin position="1"/>
        <end position="46"/>
    </location>
</feature>
<sequence>MLKREEARVEEEDGANMVSSLTVAGGDGHQTRASGAAGVTASQPPRVARVSGDRRFALYSGACVGY</sequence>
<dbReference type="Proteomes" id="UP000000763">
    <property type="component" value="Chromosome 6"/>
</dbReference>
<proteinExistence type="predicted"/>
<dbReference type="EMBL" id="AP003711">
    <property type="protein sequence ID" value="BAD35564.1"/>
    <property type="molecule type" value="Genomic_DNA"/>
</dbReference>